<dbReference type="Pfam" id="PF07679">
    <property type="entry name" value="I-set"/>
    <property type="match status" value="6"/>
</dbReference>
<dbReference type="InterPro" id="IPR003598">
    <property type="entry name" value="Ig_sub2"/>
</dbReference>
<feature type="domain" description="Ig-like" evidence="3">
    <location>
        <begin position="206"/>
        <end position="294"/>
    </location>
</feature>
<protein>
    <recommendedName>
        <fullName evidence="3">Ig-like domain-containing protein</fullName>
    </recommendedName>
</protein>
<dbReference type="GeneTree" id="ENSGT01110000267173"/>
<dbReference type="InterPro" id="IPR013106">
    <property type="entry name" value="Ig_V-set"/>
</dbReference>
<dbReference type="InterPro" id="IPR050964">
    <property type="entry name" value="Striated_Muscle_Regulatory"/>
</dbReference>
<keyword evidence="2" id="KW-0393">Immunoglobulin domain</keyword>
<keyword evidence="5" id="KW-1185">Reference proteome</keyword>
<dbReference type="FunFam" id="2.60.40.10:FF:000022">
    <property type="entry name" value="Cardiac titin"/>
    <property type="match status" value="5"/>
</dbReference>
<dbReference type="GO" id="GO:0031430">
    <property type="term" value="C:M band"/>
    <property type="evidence" value="ECO:0007669"/>
    <property type="project" value="TreeGrafter"/>
</dbReference>
<keyword evidence="1" id="KW-0677">Repeat</keyword>
<dbReference type="PANTHER" id="PTHR13817">
    <property type="entry name" value="TITIN"/>
    <property type="match status" value="1"/>
</dbReference>
<dbReference type="PROSITE" id="PS50835">
    <property type="entry name" value="IG_LIKE"/>
    <property type="match status" value="6"/>
</dbReference>
<dbReference type="CDD" id="cd00096">
    <property type="entry name" value="Ig"/>
    <property type="match status" value="3"/>
</dbReference>
<feature type="domain" description="Ig-like" evidence="3">
    <location>
        <begin position="299"/>
        <end position="388"/>
    </location>
</feature>
<feature type="domain" description="Ig-like" evidence="3">
    <location>
        <begin position="15"/>
        <end position="104"/>
    </location>
</feature>
<dbReference type="SMART" id="SM00406">
    <property type="entry name" value="IGv"/>
    <property type="match status" value="2"/>
</dbReference>
<feature type="domain" description="Ig-like" evidence="3">
    <location>
        <begin position="113"/>
        <end position="201"/>
    </location>
</feature>
<sequence>MFINSETLKCCIVEPARILEKAASISVTAGDSATLEYTISGTPDLKVKWFKDGKEMISGRKYKMTVKENTAVLKILTADKGDTSEYKMEVSNKVGKDQCTCSVTVIAERFIPPSFTKTLKKVDAIIGSNVTLECRVSGSQPLVVSWYKDNKEIHSDDKYKLDFSGSTASVTITDLEQSDSGVYTCRAANASGEKETSGTLSVKEPPVFTVKPESQDASPGSNVVIKSAFTGSAPLVVKWFREEKEIFTAGKCFIKKDASSSSLELHSVKSSDSAKYTCQVSNEAGKVDCTAVLFVKEAPTFTMKLEPSVLLKTGQPLKLSCKVQGTPVINITWFKNGSKIASDHRHTMSFDSSIATLELENCSVEDSGDYVCMGSSQAGQDQCSSSVTVKEPPVFVRPFESAELVKGSDIILEGTVSGSPPFEISCLLNDKLIRQDQGHKISVENNTITLQILNCESGDAGTYQCTVANDVGETSCSCQISLKESPSFVQRIEDMSCMVGSEVSMKCMLSGSLPMTFSWIKDDHEITEDEHVKMSYEIKSAVLNLKNAQLSHGGKYVCQAQNKAGTQRCAAVLIVTGL</sequence>
<dbReference type="GO" id="GO:0055013">
    <property type="term" value="P:cardiac muscle cell development"/>
    <property type="evidence" value="ECO:0007669"/>
    <property type="project" value="UniProtKB-ARBA"/>
</dbReference>
<dbReference type="SMART" id="SM00409">
    <property type="entry name" value="IG"/>
    <property type="match status" value="6"/>
</dbReference>
<reference evidence="4" key="1">
    <citation type="submission" date="2025-08" db="UniProtKB">
        <authorList>
            <consortium name="Ensembl"/>
        </authorList>
    </citation>
    <scope>IDENTIFICATION</scope>
</reference>
<organism evidence="4 5">
    <name type="scientific">Dicentrarchus labrax</name>
    <name type="common">European seabass</name>
    <name type="synonym">Morone labrax</name>
    <dbReference type="NCBI Taxonomy" id="13489"/>
    <lineage>
        <taxon>Eukaryota</taxon>
        <taxon>Metazoa</taxon>
        <taxon>Chordata</taxon>
        <taxon>Craniata</taxon>
        <taxon>Vertebrata</taxon>
        <taxon>Euteleostomi</taxon>
        <taxon>Actinopterygii</taxon>
        <taxon>Neopterygii</taxon>
        <taxon>Teleostei</taxon>
        <taxon>Neoteleostei</taxon>
        <taxon>Acanthomorphata</taxon>
        <taxon>Eupercaria</taxon>
        <taxon>Moronidae</taxon>
        <taxon>Dicentrarchus</taxon>
    </lineage>
</organism>
<feature type="domain" description="Ig-like" evidence="3">
    <location>
        <begin position="486"/>
        <end position="576"/>
    </location>
</feature>
<dbReference type="AlphaFoldDB" id="A0A8C4H458"/>
<dbReference type="Ensembl" id="ENSDLAT00005039110.2">
    <property type="protein sequence ID" value="ENSDLAP00005036652.1"/>
    <property type="gene ID" value="ENSDLAG00005016316.2"/>
</dbReference>
<evidence type="ECO:0000313" key="4">
    <source>
        <dbReference type="Ensembl" id="ENSDLAP00005036652.1"/>
    </source>
</evidence>
<evidence type="ECO:0000259" key="3">
    <source>
        <dbReference type="PROSITE" id="PS50835"/>
    </source>
</evidence>
<proteinExistence type="predicted"/>
<feature type="domain" description="Ig-like" evidence="3">
    <location>
        <begin position="392"/>
        <end position="481"/>
    </location>
</feature>
<dbReference type="Gene3D" id="2.60.40.10">
    <property type="entry name" value="Immunoglobulins"/>
    <property type="match status" value="6"/>
</dbReference>
<dbReference type="PANTHER" id="PTHR13817:SF151">
    <property type="entry name" value="TITIN"/>
    <property type="match status" value="1"/>
</dbReference>
<evidence type="ECO:0000256" key="2">
    <source>
        <dbReference type="ARBA" id="ARBA00023319"/>
    </source>
</evidence>
<dbReference type="InterPro" id="IPR036179">
    <property type="entry name" value="Ig-like_dom_sf"/>
</dbReference>
<dbReference type="FunFam" id="2.60.40.10:FF:000107">
    <property type="entry name" value="Myosin, light chain kinase a"/>
    <property type="match status" value="1"/>
</dbReference>
<dbReference type="InterPro" id="IPR013098">
    <property type="entry name" value="Ig_I-set"/>
</dbReference>
<dbReference type="InterPro" id="IPR007110">
    <property type="entry name" value="Ig-like_dom"/>
</dbReference>
<dbReference type="InterPro" id="IPR013783">
    <property type="entry name" value="Ig-like_fold"/>
</dbReference>
<dbReference type="GO" id="GO:0045214">
    <property type="term" value="P:sarcomere organization"/>
    <property type="evidence" value="ECO:0007669"/>
    <property type="project" value="TreeGrafter"/>
</dbReference>
<reference evidence="4" key="2">
    <citation type="submission" date="2025-09" db="UniProtKB">
        <authorList>
            <consortium name="Ensembl"/>
        </authorList>
    </citation>
    <scope>IDENTIFICATION</scope>
</reference>
<name>A0A8C4H458_DICLA</name>
<dbReference type="SMART" id="SM00408">
    <property type="entry name" value="IGc2"/>
    <property type="match status" value="6"/>
</dbReference>
<dbReference type="GO" id="GO:0003007">
    <property type="term" value="P:heart morphogenesis"/>
    <property type="evidence" value="ECO:0007669"/>
    <property type="project" value="UniProtKB-ARBA"/>
</dbReference>
<accession>A0A8C4H458</accession>
<dbReference type="SUPFAM" id="SSF48726">
    <property type="entry name" value="Immunoglobulin"/>
    <property type="match status" value="6"/>
</dbReference>
<evidence type="ECO:0000313" key="5">
    <source>
        <dbReference type="Proteomes" id="UP000694389"/>
    </source>
</evidence>
<dbReference type="Proteomes" id="UP000694389">
    <property type="component" value="Unassembled WGS sequence"/>
</dbReference>
<evidence type="ECO:0000256" key="1">
    <source>
        <dbReference type="ARBA" id="ARBA00022737"/>
    </source>
</evidence>
<dbReference type="InterPro" id="IPR003599">
    <property type="entry name" value="Ig_sub"/>
</dbReference>